<dbReference type="Proteomes" id="UP000050277">
    <property type="component" value="Unassembled WGS sequence"/>
</dbReference>
<dbReference type="OrthoDB" id="9774653at2"/>
<dbReference type="Pfam" id="PF21948">
    <property type="entry name" value="LplA-B_cat"/>
    <property type="match status" value="1"/>
</dbReference>
<gene>
    <name evidence="2" type="ORF">SE18_09460</name>
</gene>
<dbReference type="PATRIC" id="fig|70996.4.peg.4454"/>
<dbReference type="STRING" id="70996.SE18_09460"/>
<dbReference type="PANTHER" id="PTHR43679">
    <property type="entry name" value="OCTANOYLTRANSFERASE LIPM-RELATED"/>
    <property type="match status" value="1"/>
</dbReference>
<proteinExistence type="predicted"/>
<dbReference type="PROSITE" id="PS51733">
    <property type="entry name" value="BPL_LPL_CATALYTIC"/>
    <property type="match status" value="1"/>
</dbReference>
<keyword evidence="3" id="KW-1185">Reference proteome</keyword>
<comment type="caution">
    <text evidence="2">The sequence shown here is derived from an EMBL/GenBank/DDBJ whole genome shotgun (WGS) entry which is preliminary data.</text>
</comment>
<feature type="domain" description="BPL/LPL catalytic" evidence="1">
    <location>
        <begin position="28"/>
        <end position="231"/>
    </location>
</feature>
<evidence type="ECO:0000259" key="1">
    <source>
        <dbReference type="PROSITE" id="PS51733"/>
    </source>
</evidence>
<dbReference type="PANTHER" id="PTHR43679:SF2">
    <property type="entry name" value="OCTANOYL-[GCVH]:PROTEIN N-OCTANOYLTRANSFERASE"/>
    <property type="match status" value="1"/>
</dbReference>
<protein>
    <recommendedName>
        <fullName evidence="1">BPL/LPL catalytic domain-containing protein</fullName>
    </recommendedName>
</protein>
<evidence type="ECO:0000313" key="3">
    <source>
        <dbReference type="Proteomes" id="UP000050277"/>
    </source>
</evidence>
<dbReference type="InterPro" id="IPR050664">
    <property type="entry name" value="Octanoyltrans_LipM/LipL"/>
</dbReference>
<dbReference type="EMBL" id="LGKP01000015">
    <property type="protein sequence ID" value="KPL88884.1"/>
    <property type="molecule type" value="Genomic_DNA"/>
</dbReference>
<dbReference type="RefSeq" id="WP_054534198.1">
    <property type="nucleotide sequence ID" value="NZ_LGKP01000015.1"/>
</dbReference>
<dbReference type="SUPFAM" id="SSF55681">
    <property type="entry name" value="Class II aaRS and biotin synthetases"/>
    <property type="match status" value="1"/>
</dbReference>
<accession>A0A0P6YHD6</accession>
<dbReference type="InterPro" id="IPR004143">
    <property type="entry name" value="BPL_LPL_catalytic"/>
</dbReference>
<organism evidence="2 3">
    <name type="scientific">Herpetosiphon geysericola</name>
    <dbReference type="NCBI Taxonomy" id="70996"/>
    <lineage>
        <taxon>Bacteria</taxon>
        <taxon>Bacillati</taxon>
        <taxon>Chloroflexota</taxon>
        <taxon>Chloroflexia</taxon>
        <taxon>Herpetosiphonales</taxon>
        <taxon>Herpetosiphonaceae</taxon>
        <taxon>Herpetosiphon</taxon>
    </lineage>
</organism>
<reference evidence="2 3" key="1">
    <citation type="submission" date="2015-07" db="EMBL/GenBank/DDBJ databases">
        <title>Whole genome sequence of Herpetosiphon geysericola DSM 7119.</title>
        <authorList>
            <person name="Hemp J."/>
            <person name="Ward L.M."/>
            <person name="Pace L.A."/>
            <person name="Fischer W.W."/>
        </authorList>
    </citation>
    <scope>NUCLEOTIDE SEQUENCE [LARGE SCALE GENOMIC DNA]</scope>
    <source>
        <strain evidence="2 3">DSM 7119</strain>
    </source>
</reference>
<sequence length="261" mass="28264">MWRYIVSAAADGATNMAIDHALALHANQSAYPTLRIYRWQPACLSIGAFQPYSDVNVAACEQAQIEIVRRPTGGRAILHDAELTYSVTAPNSNPLLGGRVLSTYRTISHGLLVGLRQLVSSVDWASGASDAPKSAACFDTPSDFELTVAGRKLVGSAQTRTRGAILQHGTVLLHADHQQLSKVLHLPAELDAAALAERLIALDEAAQRPISFDEAQQAIVAGFASAFNITLQPDQLTDQEQASAERLRAERYSNPAWLQRR</sequence>
<evidence type="ECO:0000313" key="2">
    <source>
        <dbReference type="EMBL" id="KPL88884.1"/>
    </source>
</evidence>
<dbReference type="AlphaFoldDB" id="A0A0P6YHD6"/>
<name>A0A0P6YHD6_9CHLR</name>
<dbReference type="CDD" id="cd16443">
    <property type="entry name" value="LplA"/>
    <property type="match status" value="1"/>
</dbReference>
<dbReference type="Gene3D" id="3.30.930.10">
    <property type="entry name" value="Bira Bifunctional Protein, Domain 2"/>
    <property type="match status" value="1"/>
</dbReference>
<dbReference type="InterPro" id="IPR045864">
    <property type="entry name" value="aa-tRNA-synth_II/BPL/LPL"/>
</dbReference>